<evidence type="ECO:0000313" key="2">
    <source>
        <dbReference type="EnsemblPlants" id="PAC:32945348.CDS.1"/>
    </source>
</evidence>
<evidence type="ECO:0000313" key="1">
    <source>
        <dbReference type="EMBL" id="PNR33214.1"/>
    </source>
</evidence>
<proteinExistence type="predicted"/>
<name>A0A2K1IVA6_PHYPA</name>
<dbReference type="AlphaFoldDB" id="A0A2K1IVA6"/>
<accession>A0A2K1IVA6</accession>
<dbReference type="Gramene" id="Pp3c20_15563V3.1">
    <property type="protein sequence ID" value="PAC:32945348.CDS.1"/>
    <property type="gene ID" value="Pp3c20_15563"/>
</dbReference>
<dbReference type="EnsemblPlants" id="Pp3c20_15563V3.1">
    <property type="protein sequence ID" value="PAC:32945348.CDS.1"/>
    <property type="gene ID" value="Pp3c20_15563"/>
</dbReference>
<sequence>MSSAIACEKWTIDRLSTHALLFGIGRREPRQASSVVFTSRTISNFNGEGIFKQQLAPSIEIAANCFRNSSVLGLGSQSMKTSNLEGIPCRWAYKTVFQF</sequence>
<gene>
    <name evidence="1" type="ORF">PHYPA_025157</name>
</gene>
<dbReference type="EMBL" id="ABEU02000020">
    <property type="protein sequence ID" value="PNR33214.1"/>
    <property type="molecule type" value="Genomic_DNA"/>
</dbReference>
<reference evidence="1 3" key="1">
    <citation type="journal article" date="2008" name="Science">
        <title>The Physcomitrella genome reveals evolutionary insights into the conquest of land by plants.</title>
        <authorList>
            <person name="Rensing S."/>
            <person name="Lang D."/>
            <person name="Zimmer A."/>
            <person name="Terry A."/>
            <person name="Salamov A."/>
            <person name="Shapiro H."/>
            <person name="Nishiyama T."/>
            <person name="Perroud P.-F."/>
            <person name="Lindquist E."/>
            <person name="Kamisugi Y."/>
            <person name="Tanahashi T."/>
            <person name="Sakakibara K."/>
            <person name="Fujita T."/>
            <person name="Oishi K."/>
            <person name="Shin-I T."/>
            <person name="Kuroki Y."/>
            <person name="Toyoda A."/>
            <person name="Suzuki Y."/>
            <person name="Hashimoto A."/>
            <person name="Yamaguchi K."/>
            <person name="Sugano A."/>
            <person name="Kohara Y."/>
            <person name="Fujiyama A."/>
            <person name="Anterola A."/>
            <person name="Aoki S."/>
            <person name="Ashton N."/>
            <person name="Barbazuk W.B."/>
            <person name="Barker E."/>
            <person name="Bennetzen J."/>
            <person name="Bezanilla M."/>
            <person name="Blankenship R."/>
            <person name="Cho S.H."/>
            <person name="Dutcher S."/>
            <person name="Estelle M."/>
            <person name="Fawcett J.A."/>
            <person name="Gundlach H."/>
            <person name="Hanada K."/>
            <person name="Heyl A."/>
            <person name="Hicks K.A."/>
            <person name="Hugh J."/>
            <person name="Lohr M."/>
            <person name="Mayer K."/>
            <person name="Melkozernov A."/>
            <person name="Murata T."/>
            <person name="Nelson D."/>
            <person name="Pils B."/>
            <person name="Prigge M."/>
            <person name="Reiss B."/>
            <person name="Renner T."/>
            <person name="Rombauts S."/>
            <person name="Rushton P."/>
            <person name="Sanderfoot A."/>
            <person name="Schween G."/>
            <person name="Shiu S.-H."/>
            <person name="Stueber K."/>
            <person name="Theodoulou F.L."/>
            <person name="Tu H."/>
            <person name="Van de Peer Y."/>
            <person name="Verrier P.J."/>
            <person name="Waters E."/>
            <person name="Wood A."/>
            <person name="Yang L."/>
            <person name="Cove D."/>
            <person name="Cuming A."/>
            <person name="Hasebe M."/>
            <person name="Lucas S."/>
            <person name="Mishler D.B."/>
            <person name="Reski R."/>
            <person name="Grigoriev I."/>
            <person name="Quatrano R.S."/>
            <person name="Boore J.L."/>
        </authorList>
    </citation>
    <scope>NUCLEOTIDE SEQUENCE [LARGE SCALE GENOMIC DNA]</scope>
    <source>
        <strain evidence="2 3">cv. Gransden 2004</strain>
    </source>
</reference>
<dbReference type="InParanoid" id="A0A2K1IVA6"/>
<keyword evidence="3" id="KW-1185">Reference proteome</keyword>
<dbReference type="Proteomes" id="UP000006727">
    <property type="component" value="Chromosome 20"/>
</dbReference>
<reference evidence="2" key="3">
    <citation type="submission" date="2020-12" db="UniProtKB">
        <authorList>
            <consortium name="EnsemblPlants"/>
        </authorList>
    </citation>
    <scope>IDENTIFICATION</scope>
</reference>
<protein>
    <submittedName>
        <fullName evidence="1 2">Uncharacterized protein</fullName>
    </submittedName>
</protein>
<evidence type="ECO:0000313" key="3">
    <source>
        <dbReference type="Proteomes" id="UP000006727"/>
    </source>
</evidence>
<organism evidence="1">
    <name type="scientific">Physcomitrium patens</name>
    <name type="common">Spreading-leaved earth moss</name>
    <name type="synonym">Physcomitrella patens</name>
    <dbReference type="NCBI Taxonomy" id="3218"/>
    <lineage>
        <taxon>Eukaryota</taxon>
        <taxon>Viridiplantae</taxon>
        <taxon>Streptophyta</taxon>
        <taxon>Embryophyta</taxon>
        <taxon>Bryophyta</taxon>
        <taxon>Bryophytina</taxon>
        <taxon>Bryopsida</taxon>
        <taxon>Funariidae</taxon>
        <taxon>Funariales</taxon>
        <taxon>Funariaceae</taxon>
        <taxon>Physcomitrium</taxon>
    </lineage>
</organism>
<reference evidence="1 3" key="2">
    <citation type="journal article" date="2018" name="Plant J.">
        <title>The Physcomitrella patens chromosome-scale assembly reveals moss genome structure and evolution.</title>
        <authorList>
            <person name="Lang D."/>
            <person name="Ullrich K.K."/>
            <person name="Murat F."/>
            <person name="Fuchs J."/>
            <person name="Jenkins J."/>
            <person name="Haas F.B."/>
            <person name="Piednoel M."/>
            <person name="Gundlach H."/>
            <person name="Van Bel M."/>
            <person name="Meyberg R."/>
            <person name="Vives C."/>
            <person name="Morata J."/>
            <person name="Symeonidi A."/>
            <person name="Hiss M."/>
            <person name="Muchero W."/>
            <person name="Kamisugi Y."/>
            <person name="Saleh O."/>
            <person name="Blanc G."/>
            <person name="Decker E.L."/>
            <person name="van Gessel N."/>
            <person name="Grimwood J."/>
            <person name="Hayes R.D."/>
            <person name="Graham S.W."/>
            <person name="Gunter L.E."/>
            <person name="McDaniel S.F."/>
            <person name="Hoernstein S.N.W."/>
            <person name="Larsson A."/>
            <person name="Li F.W."/>
            <person name="Perroud P.F."/>
            <person name="Phillips J."/>
            <person name="Ranjan P."/>
            <person name="Rokshar D.S."/>
            <person name="Rothfels C.J."/>
            <person name="Schneider L."/>
            <person name="Shu S."/>
            <person name="Stevenson D.W."/>
            <person name="Thummler F."/>
            <person name="Tillich M."/>
            <person name="Villarreal Aguilar J.C."/>
            <person name="Widiez T."/>
            <person name="Wong G.K."/>
            <person name="Wymore A."/>
            <person name="Zhang Y."/>
            <person name="Zimmer A.D."/>
            <person name="Quatrano R.S."/>
            <person name="Mayer K.F.X."/>
            <person name="Goodstein D."/>
            <person name="Casacuberta J.M."/>
            <person name="Vandepoele K."/>
            <person name="Reski R."/>
            <person name="Cuming A.C."/>
            <person name="Tuskan G.A."/>
            <person name="Maumus F."/>
            <person name="Salse J."/>
            <person name="Schmutz J."/>
            <person name="Rensing S.A."/>
        </authorList>
    </citation>
    <scope>NUCLEOTIDE SEQUENCE [LARGE SCALE GENOMIC DNA]</scope>
    <source>
        <strain evidence="2 3">cv. Gransden 2004</strain>
    </source>
</reference>